<reference evidence="1" key="1">
    <citation type="submission" date="2018-02" db="EMBL/GenBank/DDBJ databases">
        <title>Rhizophora mucronata_Transcriptome.</title>
        <authorList>
            <person name="Meera S.P."/>
            <person name="Sreeshan A."/>
            <person name="Augustine A."/>
        </authorList>
    </citation>
    <scope>NUCLEOTIDE SEQUENCE</scope>
    <source>
        <tissue evidence="1">Leaf</tissue>
    </source>
</reference>
<evidence type="ECO:0000313" key="1">
    <source>
        <dbReference type="EMBL" id="MBX41128.1"/>
    </source>
</evidence>
<protein>
    <submittedName>
        <fullName evidence="1">Uncharacterized protein</fullName>
    </submittedName>
</protein>
<accession>A0A2P2NF75</accession>
<sequence length="34" mass="3953">MPEDVFLFVILDMLERGILNKARLDIKTCRVISC</sequence>
<name>A0A2P2NF75_RHIMU</name>
<dbReference type="AlphaFoldDB" id="A0A2P2NF75"/>
<organism evidence="1">
    <name type="scientific">Rhizophora mucronata</name>
    <name type="common">Asiatic mangrove</name>
    <dbReference type="NCBI Taxonomy" id="61149"/>
    <lineage>
        <taxon>Eukaryota</taxon>
        <taxon>Viridiplantae</taxon>
        <taxon>Streptophyta</taxon>
        <taxon>Embryophyta</taxon>
        <taxon>Tracheophyta</taxon>
        <taxon>Spermatophyta</taxon>
        <taxon>Magnoliopsida</taxon>
        <taxon>eudicotyledons</taxon>
        <taxon>Gunneridae</taxon>
        <taxon>Pentapetalae</taxon>
        <taxon>rosids</taxon>
        <taxon>fabids</taxon>
        <taxon>Malpighiales</taxon>
        <taxon>Rhizophoraceae</taxon>
        <taxon>Rhizophora</taxon>
    </lineage>
</organism>
<dbReference type="EMBL" id="GGEC01060644">
    <property type="protein sequence ID" value="MBX41128.1"/>
    <property type="molecule type" value="Transcribed_RNA"/>
</dbReference>
<proteinExistence type="predicted"/>